<proteinExistence type="predicted"/>
<protein>
    <submittedName>
        <fullName evidence="1">Uncharacterized protein</fullName>
    </submittedName>
</protein>
<dbReference type="Proteomes" id="UP001497522">
    <property type="component" value="Chromosome 11"/>
</dbReference>
<gene>
    <name evidence="1" type="ORF">CSSPJE1EN2_LOCUS3169</name>
</gene>
<evidence type="ECO:0000313" key="2">
    <source>
        <dbReference type="Proteomes" id="UP001497522"/>
    </source>
</evidence>
<accession>A0ABP1ACF3</accession>
<evidence type="ECO:0000313" key="1">
    <source>
        <dbReference type="EMBL" id="CAK9860174.1"/>
    </source>
</evidence>
<sequence length="104" mass="11540">MGKQHLEHSLPALIQSMLWHFRQTWASRRPSIKQPSSTVLMAASEAAATITVLPAPQESQPNYEEVPHGAKGNFSLFPVSKFPAPREKPYSLVIPPLTPRTLGR</sequence>
<keyword evidence="2" id="KW-1185">Reference proteome</keyword>
<reference evidence="1" key="1">
    <citation type="submission" date="2024-03" db="EMBL/GenBank/DDBJ databases">
        <authorList>
            <consortium name="ELIXIR-Norway"/>
            <consortium name="Elixir Norway"/>
        </authorList>
    </citation>
    <scope>NUCLEOTIDE SEQUENCE</scope>
</reference>
<name>A0ABP1ACF3_9BRYO</name>
<organism evidence="1 2">
    <name type="scientific">Sphagnum jensenii</name>
    <dbReference type="NCBI Taxonomy" id="128206"/>
    <lineage>
        <taxon>Eukaryota</taxon>
        <taxon>Viridiplantae</taxon>
        <taxon>Streptophyta</taxon>
        <taxon>Embryophyta</taxon>
        <taxon>Bryophyta</taxon>
        <taxon>Sphagnophytina</taxon>
        <taxon>Sphagnopsida</taxon>
        <taxon>Sphagnales</taxon>
        <taxon>Sphagnaceae</taxon>
        <taxon>Sphagnum</taxon>
    </lineage>
</organism>
<dbReference type="EMBL" id="OZ023712">
    <property type="protein sequence ID" value="CAK9860174.1"/>
    <property type="molecule type" value="Genomic_DNA"/>
</dbReference>